<sequence>MPSSKAIKPRNRSRGAAEGAPGSERGGSFETPKCDSECALHSDGFGNAGKAAGGAPPPCRKTLPPLLPGVGAFKKEDSGFDELLVGNDNMALEISKCGNMAKNRLRRERHKQKDDHTAKVVHKPSVCHNAPVNSLTRGMPLPPFDSHHGG</sequence>
<proteinExistence type="predicted"/>
<name>A0A4Z2JFI1_9TELE</name>
<reference evidence="2 3" key="1">
    <citation type="submission" date="2019-03" db="EMBL/GenBank/DDBJ databases">
        <title>First draft genome of Liparis tanakae, snailfish: a comprehensive survey of snailfish specific genes.</title>
        <authorList>
            <person name="Kim W."/>
            <person name="Song I."/>
            <person name="Jeong J.-H."/>
            <person name="Kim D."/>
            <person name="Kim S."/>
            <person name="Ryu S."/>
            <person name="Song J.Y."/>
            <person name="Lee S.K."/>
        </authorList>
    </citation>
    <scope>NUCLEOTIDE SEQUENCE [LARGE SCALE GENOMIC DNA]</scope>
    <source>
        <tissue evidence="2">Muscle</tissue>
    </source>
</reference>
<organism evidence="2 3">
    <name type="scientific">Liparis tanakae</name>
    <name type="common">Tanaka's snailfish</name>
    <dbReference type="NCBI Taxonomy" id="230148"/>
    <lineage>
        <taxon>Eukaryota</taxon>
        <taxon>Metazoa</taxon>
        <taxon>Chordata</taxon>
        <taxon>Craniata</taxon>
        <taxon>Vertebrata</taxon>
        <taxon>Euteleostomi</taxon>
        <taxon>Actinopterygii</taxon>
        <taxon>Neopterygii</taxon>
        <taxon>Teleostei</taxon>
        <taxon>Neoteleostei</taxon>
        <taxon>Acanthomorphata</taxon>
        <taxon>Eupercaria</taxon>
        <taxon>Perciformes</taxon>
        <taxon>Cottioidei</taxon>
        <taxon>Cottales</taxon>
        <taxon>Liparidae</taxon>
        <taxon>Liparis</taxon>
    </lineage>
</organism>
<gene>
    <name evidence="2" type="ORF">EYF80_001346</name>
</gene>
<evidence type="ECO:0000256" key="1">
    <source>
        <dbReference type="SAM" id="MobiDB-lite"/>
    </source>
</evidence>
<dbReference type="Proteomes" id="UP000314294">
    <property type="component" value="Unassembled WGS sequence"/>
</dbReference>
<evidence type="ECO:0000313" key="3">
    <source>
        <dbReference type="Proteomes" id="UP000314294"/>
    </source>
</evidence>
<dbReference type="EMBL" id="SRLO01000005">
    <property type="protein sequence ID" value="TNN88563.1"/>
    <property type="molecule type" value="Genomic_DNA"/>
</dbReference>
<accession>A0A4Z2JFI1</accession>
<dbReference type="AlphaFoldDB" id="A0A4Z2JFI1"/>
<comment type="caution">
    <text evidence="2">The sequence shown here is derived from an EMBL/GenBank/DDBJ whole genome shotgun (WGS) entry which is preliminary data.</text>
</comment>
<evidence type="ECO:0000313" key="2">
    <source>
        <dbReference type="EMBL" id="TNN88563.1"/>
    </source>
</evidence>
<feature type="region of interest" description="Disordered" evidence="1">
    <location>
        <begin position="106"/>
        <end position="150"/>
    </location>
</feature>
<keyword evidence="3" id="KW-1185">Reference proteome</keyword>
<protein>
    <submittedName>
        <fullName evidence="2">Uncharacterized protein</fullName>
    </submittedName>
</protein>
<feature type="region of interest" description="Disordered" evidence="1">
    <location>
        <begin position="1"/>
        <end position="33"/>
    </location>
</feature>